<dbReference type="AlphaFoldDB" id="E0RZU0"/>
<accession>E0RZU0</accession>
<keyword evidence="2" id="KW-1185">Reference proteome</keyword>
<dbReference type="Proteomes" id="UP000001299">
    <property type="component" value="Chromosome 1"/>
</dbReference>
<sequence length="235" mass="27736">MNRDIFIKNLTGDKIEMSPKGRCANELSVEEFEKGYENFFDMIFGIADTDISSLTGYGEFDEDNKAPFATFEEFVRETFNEDQEGYWHNWTQMFETTFLKKDYFDKIYAKIMQYAPFCEGQRFLANNNTFFVNMIVDDAGKTYCADWGRAGIMDFLMDFAILDLNKPYLLVPEKLYEYAKRKNIDIKNYKERFLCMAYFKGLHTLMWHASIDDLESCESITASLNELEERMNRLV</sequence>
<evidence type="ECO:0000313" key="1">
    <source>
        <dbReference type="EMBL" id="ADL35506.1"/>
    </source>
</evidence>
<name>E0RZU0_BUTPB</name>
<evidence type="ECO:0008006" key="3">
    <source>
        <dbReference type="Google" id="ProtNLM"/>
    </source>
</evidence>
<proteinExistence type="predicted"/>
<dbReference type="STRING" id="515622.bpr_I2775"/>
<dbReference type="Gene3D" id="3.90.1200.10">
    <property type="match status" value="1"/>
</dbReference>
<reference evidence="1 2" key="1">
    <citation type="journal article" date="2010" name="PLoS ONE">
        <title>The glycobiome of the rumen bacterium Butyrivibrio proteoclasticus B316(T) highlights adaptation to a polysaccharide-rich environment.</title>
        <authorList>
            <person name="Kelly W.J."/>
            <person name="Leahy S.C."/>
            <person name="Altermann E."/>
            <person name="Yeoman C.J."/>
            <person name="Dunne J.C."/>
            <person name="Kong Z."/>
            <person name="Pacheco D.M."/>
            <person name="Li D."/>
            <person name="Noel S.J."/>
            <person name="Moon C.D."/>
            <person name="Cookson A.L."/>
            <person name="Attwood G.T."/>
        </authorList>
    </citation>
    <scope>NUCLEOTIDE SEQUENCE [LARGE SCALE GENOMIC DNA]</scope>
    <source>
        <strain evidence="2">ATCC 51982 / DSM 14932 / B316</strain>
    </source>
</reference>
<dbReference type="KEGG" id="bpb:bpr_I2775"/>
<dbReference type="HOGENOM" id="CLU_1178596_0_0_9"/>
<dbReference type="eggNOG" id="ENOG502ZCBA">
    <property type="taxonomic scope" value="Bacteria"/>
</dbReference>
<dbReference type="RefSeq" id="WP_013282159.1">
    <property type="nucleotide sequence ID" value="NC_014387.1"/>
</dbReference>
<gene>
    <name evidence="1" type="ordered locus">bpr_I2775</name>
</gene>
<protein>
    <recommendedName>
        <fullName evidence="3">Hygromycin-B 4-O-kinase</fullName>
    </recommendedName>
</protein>
<evidence type="ECO:0000313" key="2">
    <source>
        <dbReference type="Proteomes" id="UP000001299"/>
    </source>
</evidence>
<organism evidence="1 2">
    <name type="scientific">Butyrivibrio proteoclasticus (strain ATCC 51982 / DSM 14932 / B316)</name>
    <name type="common">Clostridium proteoclasticum</name>
    <dbReference type="NCBI Taxonomy" id="515622"/>
    <lineage>
        <taxon>Bacteria</taxon>
        <taxon>Bacillati</taxon>
        <taxon>Bacillota</taxon>
        <taxon>Clostridia</taxon>
        <taxon>Lachnospirales</taxon>
        <taxon>Lachnospiraceae</taxon>
        <taxon>Butyrivibrio</taxon>
    </lineage>
</organism>
<dbReference type="EMBL" id="CP001810">
    <property type="protein sequence ID" value="ADL35506.1"/>
    <property type="molecule type" value="Genomic_DNA"/>
</dbReference>